<dbReference type="InterPro" id="IPR036390">
    <property type="entry name" value="WH_DNA-bd_sf"/>
</dbReference>
<evidence type="ECO:0000313" key="1">
    <source>
        <dbReference type="EMBL" id="OAP50163.1"/>
    </source>
</evidence>
<name>A0A178YTH0_SINSA</name>
<sequence length="153" mass="16875">MPLPRRGAAGASRLPLGSRSLYGRAMRDTDEELRPILRIDFPEDDRLGRGKIMLLELIRETGSISAAGRAMDMSYRRAWLLVDALNRMFKEPSVESQRGGRQGGGAAVTPFGETLIARFRAMEAKARAAIADDLDWLEAARRDATWSGEGSPE</sequence>
<comment type="caution">
    <text evidence="1">The sequence shown here is derived from an EMBL/GenBank/DDBJ whole genome shotgun (WGS) entry which is preliminary data.</text>
</comment>
<dbReference type="AlphaFoldDB" id="A0A178YTH0"/>
<dbReference type="Proteomes" id="UP000078507">
    <property type="component" value="Unassembled WGS sequence"/>
</dbReference>
<dbReference type="InterPro" id="IPR051815">
    <property type="entry name" value="Molybdate_resp_trans_reg"/>
</dbReference>
<dbReference type="Gene3D" id="1.10.10.10">
    <property type="entry name" value="Winged helix-like DNA-binding domain superfamily/Winged helix DNA-binding domain"/>
    <property type="match status" value="1"/>
</dbReference>
<evidence type="ECO:0000313" key="2">
    <source>
        <dbReference type="Proteomes" id="UP000078507"/>
    </source>
</evidence>
<gene>
    <name evidence="1" type="ORF">ATB98_00920</name>
</gene>
<dbReference type="InterPro" id="IPR036388">
    <property type="entry name" value="WH-like_DNA-bd_sf"/>
</dbReference>
<reference evidence="1 2" key="1">
    <citation type="submission" date="2015-11" db="EMBL/GenBank/DDBJ databases">
        <title>Ensifer anhuiense sp. nov., an effective nitrogen fixation bacterium with Glycine soja.</title>
        <authorList>
            <person name="Yan H."/>
            <person name="Chen W."/>
        </authorList>
    </citation>
    <scope>NUCLEOTIDE SEQUENCE [LARGE SCALE GENOMIC DNA]</scope>
    <source>
        <strain evidence="1 2">LMG 7837</strain>
    </source>
</reference>
<proteinExistence type="predicted"/>
<protein>
    <submittedName>
        <fullName evidence="1">Uncharacterized protein</fullName>
    </submittedName>
</protein>
<dbReference type="STRING" id="36856.ATB98_00920"/>
<organism evidence="1 2">
    <name type="scientific">Sinorhizobium saheli</name>
    <dbReference type="NCBI Taxonomy" id="36856"/>
    <lineage>
        <taxon>Bacteria</taxon>
        <taxon>Pseudomonadati</taxon>
        <taxon>Pseudomonadota</taxon>
        <taxon>Alphaproteobacteria</taxon>
        <taxon>Hyphomicrobiales</taxon>
        <taxon>Rhizobiaceae</taxon>
        <taxon>Sinorhizobium/Ensifer group</taxon>
        <taxon>Sinorhizobium</taxon>
    </lineage>
</organism>
<dbReference type="EMBL" id="LNQB01000044">
    <property type="protein sequence ID" value="OAP50163.1"/>
    <property type="molecule type" value="Genomic_DNA"/>
</dbReference>
<accession>A0A178YTH0</accession>
<keyword evidence="2" id="KW-1185">Reference proteome</keyword>
<dbReference type="PANTHER" id="PTHR30432">
    <property type="entry name" value="TRANSCRIPTIONAL REGULATOR MODE"/>
    <property type="match status" value="1"/>
</dbReference>
<dbReference type="PANTHER" id="PTHR30432:SF1">
    <property type="entry name" value="DNA-BINDING TRANSCRIPTIONAL DUAL REGULATOR MODE"/>
    <property type="match status" value="1"/>
</dbReference>
<dbReference type="SUPFAM" id="SSF46785">
    <property type="entry name" value="Winged helix' DNA-binding domain"/>
    <property type="match status" value="1"/>
</dbReference>